<dbReference type="Proteomes" id="UP000219356">
    <property type="component" value="Unassembled WGS sequence"/>
</dbReference>
<sequence>MAKNMVQIQAMIEKAAINAMQQTNSNVKQVMVETGDQHVQQDVYNAYEPQRYQRTGELKKSFVTENEANGVSLDNVRVDGYRDVATVVETGEKYQFQGFGYSYEQPRPFMANTRRNLEDGRLVSALAKDLNSMGIKTK</sequence>
<evidence type="ECO:0008006" key="3">
    <source>
        <dbReference type="Google" id="ProtNLM"/>
    </source>
</evidence>
<keyword evidence="2" id="KW-1185">Reference proteome</keyword>
<protein>
    <recommendedName>
        <fullName evidence="3">Phage protein, HK97 gp10 family</fullName>
    </recommendedName>
</protein>
<reference evidence="2" key="1">
    <citation type="submission" date="2017-09" db="EMBL/GenBank/DDBJ databases">
        <authorList>
            <person name="Varghese N."/>
            <person name="Submissions S."/>
        </authorList>
    </citation>
    <scope>NUCLEOTIDE SEQUENCE [LARGE SCALE GENOMIC DNA]</scope>
    <source>
        <strain evidence="2">CGMCC 1.8913</strain>
    </source>
</reference>
<gene>
    <name evidence="1" type="ORF">SAMN05421503_1424</name>
</gene>
<evidence type="ECO:0000313" key="2">
    <source>
        <dbReference type="Proteomes" id="UP000219356"/>
    </source>
</evidence>
<name>A0A285NQN2_9BACI</name>
<evidence type="ECO:0000313" key="1">
    <source>
        <dbReference type="EMBL" id="SNZ09931.1"/>
    </source>
</evidence>
<dbReference type="AlphaFoldDB" id="A0A285NQN2"/>
<dbReference type="RefSeq" id="WP_097040668.1">
    <property type="nucleotide sequence ID" value="NZ_OBEK01000002.1"/>
</dbReference>
<proteinExistence type="predicted"/>
<accession>A0A285NQN2</accession>
<dbReference type="EMBL" id="OBEK01000002">
    <property type="protein sequence ID" value="SNZ09931.1"/>
    <property type="molecule type" value="Genomic_DNA"/>
</dbReference>
<organism evidence="1 2">
    <name type="scientific">Terribacillus aidingensis</name>
    <dbReference type="NCBI Taxonomy" id="586416"/>
    <lineage>
        <taxon>Bacteria</taxon>
        <taxon>Bacillati</taxon>
        <taxon>Bacillota</taxon>
        <taxon>Bacilli</taxon>
        <taxon>Bacillales</taxon>
        <taxon>Bacillaceae</taxon>
        <taxon>Terribacillus</taxon>
    </lineage>
</organism>
<dbReference type="OrthoDB" id="2396600at2"/>